<evidence type="ECO:0000313" key="9">
    <source>
        <dbReference type="EMBL" id="CUH92552.1"/>
    </source>
</evidence>
<dbReference type="KEGG" id="hsd:SD1D_1005"/>
<sequence length="366" mass="42301">MNKLITMRQVVFMYLFISLSPVLRQVPTALAKQAGRSGYLSPFWSLMVIVPLSAIILLLIRSYPGLNLYEIMVYMGGKIFAKTFIFLYIIWIILFLSAKINAYSLTLQFTLMPKTRSDFFMLVILLLVYYALLRGSKTIFRFSELALGPIFLLIAIFLLCALSRLRTDYLLPVSTINLPSTIKASKDILAVGGNLILILFFSDKIGISLTKKQIRKFWLGSIVFVIFTFVITIFTFGITGANLTKNLPFPFYITVKSISFFNIFERFEVIVTIMCVLSDFITICIMFLILLRLIDWLFDIEERGFLFLPLGIIIYYLTYYISTTQFEYNFIYENLIVNVNLVFQYIIPMILGLLSLLKHKNVKKQF</sequence>
<accession>A0A0K8J502</accession>
<evidence type="ECO:0000256" key="1">
    <source>
        <dbReference type="ARBA" id="ARBA00004141"/>
    </source>
</evidence>
<dbReference type="EMBL" id="LN879430">
    <property type="protein sequence ID" value="CUH92552.1"/>
    <property type="molecule type" value="Genomic_DNA"/>
</dbReference>
<dbReference type="Pfam" id="PF03845">
    <property type="entry name" value="Spore_permease"/>
    <property type="match status" value="1"/>
</dbReference>
<evidence type="ECO:0000256" key="8">
    <source>
        <dbReference type="SAM" id="Phobius"/>
    </source>
</evidence>
<keyword evidence="6 8" id="KW-1133">Transmembrane helix</keyword>
<feature type="transmembrane region" description="Helical" evidence="8">
    <location>
        <begin position="305"/>
        <end position="323"/>
    </location>
</feature>
<evidence type="ECO:0000313" key="10">
    <source>
        <dbReference type="Proteomes" id="UP000196053"/>
    </source>
</evidence>
<evidence type="ECO:0000256" key="5">
    <source>
        <dbReference type="ARBA" id="ARBA00022692"/>
    </source>
</evidence>
<evidence type="ECO:0000256" key="6">
    <source>
        <dbReference type="ARBA" id="ARBA00022989"/>
    </source>
</evidence>
<dbReference type="RefSeq" id="WP_058257910.1">
    <property type="nucleotide sequence ID" value="NZ_LN879430.1"/>
</dbReference>
<feature type="transmembrane region" description="Helical" evidence="8">
    <location>
        <begin position="117"/>
        <end position="133"/>
    </location>
</feature>
<proteinExistence type="inferred from homology"/>
<keyword evidence="10" id="KW-1185">Reference proteome</keyword>
<protein>
    <submittedName>
        <fullName evidence="9">Putative membrane protein</fullName>
    </submittedName>
</protein>
<dbReference type="GO" id="GO:0016020">
    <property type="term" value="C:membrane"/>
    <property type="evidence" value="ECO:0007669"/>
    <property type="project" value="UniProtKB-SubCell"/>
</dbReference>
<dbReference type="PANTHER" id="PTHR34975">
    <property type="entry name" value="SPORE GERMINATION PROTEIN A2"/>
    <property type="match status" value="1"/>
</dbReference>
<evidence type="ECO:0000256" key="3">
    <source>
        <dbReference type="ARBA" id="ARBA00022448"/>
    </source>
</evidence>
<dbReference type="GO" id="GO:0009847">
    <property type="term" value="P:spore germination"/>
    <property type="evidence" value="ECO:0007669"/>
    <property type="project" value="InterPro"/>
</dbReference>
<feature type="transmembrane region" description="Helical" evidence="8">
    <location>
        <begin position="79"/>
        <end position="97"/>
    </location>
</feature>
<keyword evidence="3" id="KW-0813">Transport</keyword>
<comment type="similarity">
    <text evidence="2">Belongs to the amino acid-polyamine-organocation (APC) superfamily. Spore germination protein (SGP) (TC 2.A.3.9) family.</text>
</comment>
<feature type="transmembrane region" description="Helical" evidence="8">
    <location>
        <begin position="41"/>
        <end position="59"/>
    </location>
</feature>
<evidence type="ECO:0000256" key="7">
    <source>
        <dbReference type="ARBA" id="ARBA00023136"/>
    </source>
</evidence>
<name>A0A0K8J502_9FIRM</name>
<feature type="transmembrane region" description="Helical" evidence="8">
    <location>
        <begin position="188"/>
        <end position="205"/>
    </location>
</feature>
<gene>
    <name evidence="9" type="ORF">SD1D_1005</name>
</gene>
<dbReference type="Proteomes" id="UP000196053">
    <property type="component" value="Chromosome I"/>
</dbReference>
<comment type="subcellular location">
    <subcellularLocation>
        <location evidence="1">Membrane</location>
        <topology evidence="1">Multi-pass membrane protein</topology>
    </subcellularLocation>
</comment>
<keyword evidence="7 8" id="KW-0472">Membrane</keyword>
<feature type="transmembrane region" description="Helical" evidence="8">
    <location>
        <begin position="217"/>
        <end position="238"/>
    </location>
</feature>
<feature type="transmembrane region" description="Helical" evidence="8">
    <location>
        <begin position="335"/>
        <end position="357"/>
    </location>
</feature>
<feature type="transmembrane region" description="Helical" evidence="8">
    <location>
        <begin position="269"/>
        <end position="293"/>
    </location>
</feature>
<keyword evidence="4" id="KW-0309">Germination</keyword>
<keyword evidence="5 8" id="KW-0812">Transmembrane</keyword>
<dbReference type="AlphaFoldDB" id="A0A0K8J502"/>
<feature type="transmembrane region" description="Helical" evidence="8">
    <location>
        <begin position="145"/>
        <end position="165"/>
    </location>
</feature>
<organism evidence="9 10">
    <name type="scientific">Herbinix luporum</name>
    <dbReference type="NCBI Taxonomy" id="1679721"/>
    <lineage>
        <taxon>Bacteria</taxon>
        <taxon>Bacillati</taxon>
        <taxon>Bacillota</taxon>
        <taxon>Clostridia</taxon>
        <taxon>Lachnospirales</taxon>
        <taxon>Lachnospiraceae</taxon>
        <taxon>Herbinix</taxon>
    </lineage>
</organism>
<evidence type="ECO:0000256" key="2">
    <source>
        <dbReference type="ARBA" id="ARBA00007998"/>
    </source>
</evidence>
<evidence type="ECO:0000256" key="4">
    <source>
        <dbReference type="ARBA" id="ARBA00022544"/>
    </source>
</evidence>
<dbReference type="OrthoDB" id="1985904at2"/>
<dbReference type="InterPro" id="IPR004761">
    <property type="entry name" value="Spore_GerAB"/>
</dbReference>
<dbReference type="PANTHER" id="PTHR34975:SF2">
    <property type="entry name" value="SPORE GERMINATION PROTEIN A2"/>
    <property type="match status" value="1"/>
</dbReference>
<reference evidence="10" key="1">
    <citation type="submission" date="2015-09" db="EMBL/GenBank/DDBJ databases">
        <authorList>
            <person name="Wibberg D."/>
        </authorList>
    </citation>
    <scope>NUCLEOTIDE SEQUENCE [LARGE SCALE GENOMIC DNA]</scope>
    <source>
        <strain evidence="10">SD1D</strain>
    </source>
</reference>